<organism evidence="2">
    <name type="scientific">Menopon gallinae</name>
    <name type="common">poultry shaft louse</name>
    <dbReference type="NCBI Taxonomy" id="328185"/>
    <lineage>
        <taxon>Eukaryota</taxon>
        <taxon>Metazoa</taxon>
        <taxon>Ecdysozoa</taxon>
        <taxon>Arthropoda</taxon>
        <taxon>Hexapoda</taxon>
        <taxon>Insecta</taxon>
        <taxon>Pterygota</taxon>
        <taxon>Neoptera</taxon>
        <taxon>Paraneoptera</taxon>
        <taxon>Psocodea</taxon>
        <taxon>Troctomorpha</taxon>
        <taxon>Phthiraptera</taxon>
        <taxon>Amblycera</taxon>
        <taxon>Menoponidae</taxon>
        <taxon>Menopon</taxon>
    </lineage>
</organism>
<proteinExistence type="predicted"/>
<feature type="region of interest" description="Disordered" evidence="1">
    <location>
        <begin position="171"/>
        <end position="193"/>
    </location>
</feature>
<protein>
    <submittedName>
        <fullName evidence="2">Uncharacterized protein</fullName>
    </submittedName>
</protein>
<name>A0AAW2HVG0_9NEOP</name>
<gene>
    <name evidence="2" type="ORF">PYX00_006521</name>
</gene>
<accession>A0AAW2HVG0</accession>
<comment type="caution">
    <text evidence="2">The sequence shown here is derived from an EMBL/GenBank/DDBJ whole genome shotgun (WGS) entry which is preliminary data.</text>
</comment>
<evidence type="ECO:0000313" key="2">
    <source>
        <dbReference type="EMBL" id="KAL0273972.1"/>
    </source>
</evidence>
<sequence length="244" mass="27880">MDLLKSFYGFIFGERRRETDSNENLRNIYINQPNDNVNNPGNRDTDSWQLIKIFRDDSDTRQEGDCFWPFSSGFFMGPLSVEQELKRVMNEIDKHFGNMSRFHNMHNFQDNDCNWGNCPPQVEPDSESLREYYLRNPDYDGNSEDRRDISLDGKVSSQDVEKLLRSAEQHPSEGILQGPPGMPGVPGIYGSPGHHGSPGIFGIGRVYKEEVSVTVRPDGTAEIVKVYRGEDGKERRTVQTIKVN</sequence>
<dbReference type="EMBL" id="JARGDH010000003">
    <property type="protein sequence ID" value="KAL0273973.1"/>
    <property type="molecule type" value="Genomic_DNA"/>
</dbReference>
<reference evidence="2" key="1">
    <citation type="journal article" date="2024" name="Gigascience">
        <title>Chromosome-level genome of the poultry shaft louse Menopon gallinae provides insight into the host-switching and adaptive evolution of parasitic lice.</title>
        <authorList>
            <person name="Xu Y."/>
            <person name="Ma L."/>
            <person name="Liu S."/>
            <person name="Liang Y."/>
            <person name="Liu Q."/>
            <person name="He Z."/>
            <person name="Tian L."/>
            <person name="Duan Y."/>
            <person name="Cai W."/>
            <person name="Li H."/>
            <person name="Song F."/>
        </authorList>
    </citation>
    <scope>NUCLEOTIDE SEQUENCE</scope>
    <source>
        <strain evidence="2">Cailab_2023a</strain>
    </source>
</reference>
<dbReference type="AlphaFoldDB" id="A0AAW2HVG0"/>
<dbReference type="EMBL" id="JARGDH010000003">
    <property type="protein sequence ID" value="KAL0273972.1"/>
    <property type="molecule type" value="Genomic_DNA"/>
</dbReference>
<evidence type="ECO:0000256" key="1">
    <source>
        <dbReference type="SAM" id="MobiDB-lite"/>
    </source>
</evidence>